<feature type="domain" description="C2H2-type" evidence="10">
    <location>
        <begin position="370"/>
        <end position="398"/>
    </location>
</feature>
<dbReference type="InterPro" id="IPR012934">
    <property type="entry name" value="Znf_AD"/>
</dbReference>
<dbReference type="InterPro" id="IPR013087">
    <property type="entry name" value="Znf_C2H2_type"/>
</dbReference>
<feature type="compositionally biased region" description="Basic and acidic residues" evidence="9">
    <location>
        <begin position="152"/>
        <end position="161"/>
    </location>
</feature>
<dbReference type="Proteomes" id="UP001652626">
    <property type="component" value="Chromosome 29"/>
</dbReference>
<organism evidence="12 13">
    <name type="scientific">Vanessa tameamea</name>
    <name type="common">Kamehameha butterfly</name>
    <dbReference type="NCBI Taxonomy" id="334116"/>
    <lineage>
        <taxon>Eukaryota</taxon>
        <taxon>Metazoa</taxon>
        <taxon>Ecdysozoa</taxon>
        <taxon>Arthropoda</taxon>
        <taxon>Hexapoda</taxon>
        <taxon>Insecta</taxon>
        <taxon>Pterygota</taxon>
        <taxon>Neoptera</taxon>
        <taxon>Endopterygota</taxon>
        <taxon>Lepidoptera</taxon>
        <taxon>Glossata</taxon>
        <taxon>Ditrysia</taxon>
        <taxon>Papilionoidea</taxon>
        <taxon>Nymphalidae</taxon>
        <taxon>Nymphalinae</taxon>
        <taxon>Vanessa</taxon>
    </lineage>
</organism>
<gene>
    <name evidence="13" type="primary">LOC113395864</name>
</gene>
<evidence type="ECO:0000256" key="5">
    <source>
        <dbReference type="ARBA" id="ARBA00022833"/>
    </source>
</evidence>
<evidence type="ECO:0000256" key="6">
    <source>
        <dbReference type="ARBA" id="ARBA00023242"/>
    </source>
</evidence>
<evidence type="ECO:0000256" key="3">
    <source>
        <dbReference type="ARBA" id="ARBA00022737"/>
    </source>
</evidence>
<dbReference type="Pfam" id="PF07776">
    <property type="entry name" value="zf-AD"/>
    <property type="match status" value="1"/>
</dbReference>
<evidence type="ECO:0000256" key="2">
    <source>
        <dbReference type="ARBA" id="ARBA00022723"/>
    </source>
</evidence>
<dbReference type="PROSITE" id="PS00028">
    <property type="entry name" value="ZINC_FINGER_C2H2_1"/>
    <property type="match status" value="8"/>
</dbReference>
<name>A0ABM4AXD8_VANTA</name>
<feature type="binding site" evidence="8">
    <location>
        <position position="62"/>
    </location>
    <ligand>
        <name>Zn(2+)</name>
        <dbReference type="ChEBI" id="CHEBI:29105"/>
    </ligand>
</feature>
<reference evidence="13" key="1">
    <citation type="submission" date="2025-08" db="UniProtKB">
        <authorList>
            <consortium name="RefSeq"/>
        </authorList>
    </citation>
    <scope>IDENTIFICATION</scope>
    <source>
        <tissue evidence="13">Whole body</tissue>
    </source>
</reference>
<keyword evidence="3" id="KW-0677">Repeat</keyword>
<evidence type="ECO:0000256" key="1">
    <source>
        <dbReference type="ARBA" id="ARBA00004123"/>
    </source>
</evidence>
<feature type="binding site" evidence="8">
    <location>
        <position position="13"/>
    </location>
    <ligand>
        <name>Zn(2+)</name>
        <dbReference type="ChEBI" id="CHEBI:29105"/>
    </ligand>
</feature>
<keyword evidence="12" id="KW-1185">Reference proteome</keyword>
<dbReference type="Pfam" id="PF00096">
    <property type="entry name" value="zf-C2H2"/>
    <property type="match status" value="1"/>
</dbReference>
<feature type="domain" description="C2H2-type" evidence="10">
    <location>
        <begin position="223"/>
        <end position="251"/>
    </location>
</feature>
<dbReference type="Gene3D" id="3.40.1800.20">
    <property type="match status" value="1"/>
</dbReference>
<keyword evidence="2 8" id="KW-0479">Metal-binding</keyword>
<feature type="region of interest" description="Disordered" evidence="9">
    <location>
        <begin position="129"/>
        <end position="169"/>
    </location>
</feature>
<evidence type="ECO:0000259" key="11">
    <source>
        <dbReference type="PROSITE" id="PS51915"/>
    </source>
</evidence>
<keyword evidence="6" id="KW-0539">Nucleus</keyword>
<dbReference type="SMART" id="SM00868">
    <property type="entry name" value="zf-AD"/>
    <property type="match status" value="1"/>
</dbReference>
<feature type="domain" description="C2H2-type" evidence="10">
    <location>
        <begin position="429"/>
        <end position="457"/>
    </location>
</feature>
<dbReference type="Gene3D" id="3.30.160.60">
    <property type="entry name" value="Classic Zinc Finger"/>
    <property type="match status" value="5"/>
</dbReference>
<protein>
    <submittedName>
        <fullName evidence="13">Zinc finger protein 728-like isoform X7</fullName>
    </submittedName>
</protein>
<evidence type="ECO:0000256" key="7">
    <source>
        <dbReference type="PROSITE-ProRule" id="PRU00042"/>
    </source>
</evidence>
<dbReference type="SUPFAM" id="SSF57716">
    <property type="entry name" value="Glucocorticoid receptor-like (DNA-binding domain)"/>
    <property type="match status" value="1"/>
</dbReference>
<evidence type="ECO:0000313" key="12">
    <source>
        <dbReference type="Proteomes" id="UP001652626"/>
    </source>
</evidence>
<feature type="domain" description="C2H2-type" evidence="10">
    <location>
        <begin position="458"/>
        <end position="485"/>
    </location>
</feature>
<dbReference type="SMART" id="SM00355">
    <property type="entry name" value="ZnF_C2H2"/>
    <property type="match status" value="10"/>
</dbReference>
<dbReference type="GeneID" id="113395864"/>
<dbReference type="SUPFAM" id="SSF57667">
    <property type="entry name" value="beta-beta-alpha zinc fingers"/>
    <property type="match status" value="3"/>
</dbReference>
<evidence type="ECO:0000256" key="4">
    <source>
        <dbReference type="ARBA" id="ARBA00022771"/>
    </source>
</evidence>
<evidence type="ECO:0000259" key="10">
    <source>
        <dbReference type="PROSITE" id="PS50157"/>
    </source>
</evidence>
<dbReference type="PROSITE" id="PS50157">
    <property type="entry name" value="ZINC_FINGER_C2H2_2"/>
    <property type="match status" value="7"/>
</dbReference>
<evidence type="ECO:0000256" key="8">
    <source>
        <dbReference type="PROSITE-ProRule" id="PRU01263"/>
    </source>
</evidence>
<feature type="domain" description="C2H2-type" evidence="10">
    <location>
        <begin position="343"/>
        <end position="365"/>
    </location>
</feature>
<dbReference type="RefSeq" id="XP_064075974.1">
    <property type="nucleotide sequence ID" value="XM_064219904.1"/>
</dbReference>
<dbReference type="PROSITE" id="PS51915">
    <property type="entry name" value="ZAD"/>
    <property type="match status" value="1"/>
</dbReference>
<sequence length="541" mass="63163">MESISNEGMCRCCASEGTFKDFLTTYHWMGEEEIYADMLRDCFAITLYTSDDFNNGGICEVCITQLRNACNFKRQVQQTEEQFKKRVQNSVLKSSVIKLEMAGVDDGEHSDTNLSDEFSVTEFEVPIKEEKVEEKPKKRQAAKPSTSRAKKAKTEDGEPSAKRLRRSQNQFYLEDTIDPKHENDEGKIKLKKGGELQKHRSNMKEILMNSNATPIRCRGGVGYACCFCKEQFPEPADLKRHTMESHDVKTKLNFMKGKDMYKFHVKLDITELKCTVCYDNMDTLETLIDHLKNVHGKKMFTDIKNQVLPFKFDTERLMCFICMNVYHKFKSLLEHMNIHYRNYVCEVCNAGFVSRAILAQHAESHKLGTFKCDYCPKIFDTLRKKRSHEKCVHTHSEMLNKCGYCDEKFKDYRKKEKHLVNVHGISNLLKCQACEKTFANQKEHTIHIKRLHLMDRRHSCSECEMTFFSSAELKSHLVKHTGLRKFECEVCHKAYGRKKTLREHMRIHADDRRFKCEHCGQAFVQKCSWRGHVRAKHGEQV</sequence>
<feature type="domain" description="C2H2-type" evidence="10">
    <location>
        <begin position="486"/>
        <end position="513"/>
    </location>
</feature>
<dbReference type="PANTHER" id="PTHR24376:SF216">
    <property type="entry name" value="ZINC FINGER PROTEIN 420-LIKE"/>
    <property type="match status" value="1"/>
</dbReference>
<accession>A0ABM4AXD8</accession>
<dbReference type="PANTHER" id="PTHR24376">
    <property type="entry name" value="ZINC FINGER PROTEIN"/>
    <property type="match status" value="1"/>
</dbReference>
<keyword evidence="4 7" id="KW-0863">Zinc-finger</keyword>
<feature type="domain" description="C2H2-type" evidence="10">
    <location>
        <begin position="514"/>
        <end position="541"/>
    </location>
</feature>
<dbReference type="Pfam" id="PF12874">
    <property type="entry name" value="zf-met"/>
    <property type="match status" value="1"/>
</dbReference>
<feature type="binding site" evidence="8">
    <location>
        <position position="10"/>
    </location>
    <ligand>
        <name>Zn(2+)</name>
        <dbReference type="ChEBI" id="CHEBI:29105"/>
    </ligand>
</feature>
<dbReference type="InterPro" id="IPR036236">
    <property type="entry name" value="Znf_C2H2_sf"/>
</dbReference>
<feature type="domain" description="ZAD" evidence="11">
    <location>
        <begin position="8"/>
        <end position="86"/>
    </location>
</feature>
<evidence type="ECO:0000256" key="9">
    <source>
        <dbReference type="SAM" id="MobiDB-lite"/>
    </source>
</evidence>
<proteinExistence type="predicted"/>
<feature type="binding site" evidence="8">
    <location>
        <position position="59"/>
    </location>
    <ligand>
        <name>Zn(2+)</name>
        <dbReference type="ChEBI" id="CHEBI:29105"/>
    </ligand>
</feature>
<keyword evidence="5 8" id="KW-0862">Zinc</keyword>
<evidence type="ECO:0000313" key="13">
    <source>
        <dbReference type="RefSeq" id="XP_064075974.1"/>
    </source>
</evidence>
<comment type="subcellular location">
    <subcellularLocation>
        <location evidence="1">Nucleus</location>
    </subcellularLocation>
</comment>